<feature type="compositionally biased region" description="Basic residues" evidence="10">
    <location>
        <begin position="172"/>
        <end position="182"/>
    </location>
</feature>
<evidence type="ECO:0000256" key="7">
    <source>
        <dbReference type="ARBA" id="ARBA00023163"/>
    </source>
</evidence>
<dbReference type="Gene3D" id="1.10.10.10">
    <property type="entry name" value="Winged helix-like DNA-binding domain superfamily/Winged helix DNA-binding domain"/>
    <property type="match status" value="1"/>
</dbReference>
<feature type="region of interest" description="Disordered" evidence="10">
    <location>
        <begin position="149"/>
        <end position="203"/>
    </location>
</feature>
<evidence type="ECO:0000256" key="4">
    <source>
        <dbReference type="ARBA" id="ARBA00023015"/>
    </source>
</evidence>
<name>V8NXY8_OPHHA</name>
<evidence type="ECO:0000256" key="8">
    <source>
        <dbReference type="ARBA" id="ARBA00023242"/>
    </source>
</evidence>
<comment type="similarity">
    <text evidence="2 9">Belongs to the ETS family.</text>
</comment>
<evidence type="ECO:0000256" key="5">
    <source>
        <dbReference type="ARBA" id="ARBA00023125"/>
    </source>
</evidence>
<comment type="subcellular location">
    <subcellularLocation>
        <location evidence="1 9">Nucleus</location>
    </subcellularLocation>
</comment>
<organism evidence="12 13">
    <name type="scientific">Ophiophagus hannah</name>
    <name type="common">King cobra</name>
    <name type="synonym">Naja hannah</name>
    <dbReference type="NCBI Taxonomy" id="8665"/>
    <lineage>
        <taxon>Eukaryota</taxon>
        <taxon>Metazoa</taxon>
        <taxon>Chordata</taxon>
        <taxon>Craniata</taxon>
        <taxon>Vertebrata</taxon>
        <taxon>Euteleostomi</taxon>
        <taxon>Lepidosauria</taxon>
        <taxon>Squamata</taxon>
        <taxon>Bifurcata</taxon>
        <taxon>Unidentata</taxon>
        <taxon>Episquamata</taxon>
        <taxon>Toxicofera</taxon>
        <taxon>Serpentes</taxon>
        <taxon>Colubroidea</taxon>
        <taxon>Elapidae</taxon>
        <taxon>Elapinae</taxon>
        <taxon>Ophiophagus</taxon>
    </lineage>
</organism>
<dbReference type="GO" id="GO:0000981">
    <property type="term" value="F:DNA-binding transcription factor activity, RNA polymerase II-specific"/>
    <property type="evidence" value="ECO:0007669"/>
    <property type="project" value="TreeGrafter"/>
</dbReference>
<evidence type="ECO:0000313" key="12">
    <source>
        <dbReference type="EMBL" id="ETE66925.1"/>
    </source>
</evidence>
<dbReference type="Pfam" id="PF00178">
    <property type="entry name" value="Ets"/>
    <property type="match status" value="1"/>
</dbReference>
<gene>
    <name evidence="12" type="primary">ELF2</name>
    <name evidence="12" type="ORF">L345_07287</name>
</gene>
<dbReference type="AlphaFoldDB" id="V8NXY8"/>
<dbReference type="GO" id="GO:0005634">
    <property type="term" value="C:nucleus"/>
    <property type="evidence" value="ECO:0007669"/>
    <property type="project" value="UniProtKB-SubCell"/>
</dbReference>
<dbReference type="Pfam" id="PF12310">
    <property type="entry name" value="Elf-1_N"/>
    <property type="match status" value="1"/>
</dbReference>
<dbReference type="PANTHER" id="PTHR11849:SF10">
    <property type="entry name" value="ETS-RELATED TRANSCRIPTION FACTOR ELF-2"/>
    <property type="match status" value="1"/>
</dbReference>
<evidence type="ECO:0000256" key="2">
    <source>
        <dbReference type="ARBA" id="ARBA00005562"/>
    </source>
</evidence>
<keyword evidence="5 9" id="KW-0238">DNA-binding</keyword>
<evidence type="ECO:0000313" key="13">
    <source>
        <dbReference type="Proteomes" id="UP000018936"/>
    </source>
</evidence>
<comment type="caution">
    <text evidence="12">The sequence shown here is derived from an EMBL/GenBank/DDBJ whole genome shotgun (WGS) entry which is preliminary data.</text>
</comment>
<dbReference type="InterPro" id="IPR022084">
    <property type="entry name" value="TF_Elf_N"/>
</dbReference>
<dbReference type="PANTHER" id="PTHR11849">
    <property type="entry name" value="ETS"/>
    <property type="match status" value="1"/>
</dbReference>
<reference evidence="12 13" key="1">
    <citation type="journal article" date="2013" name="Proc. Natl. Acad. Sci. U.S.A.">
        <title>The king cobra genome reveals dynamic gene evolution and adaptation in the snake venom system.</title>
        <authorList>
            <person name="Vonk F.J."/>
            <person name="Casewell N.R."/>
            <person name="Henkel C.V."/>
            <person name="Heimberg A.M."/>
            <person name="Jansen H.J."/>
            <person name="McCleary R.J."/>
            <person name="Kerkkamp H.M."/>
            <person name="Vos R.A."/>
            <person name="Guerreiro I."/>
            <person name="Calvete J.J."/>
            <person name="Wuster W."/>
            <person name="Woods A.E."/>
            <person name="Logan J.M."/>
            <person name="Harrison R.A."/>
            <person name="Castoe T.A."/>
            <person name="de Koning A.P."/>
            <person name="Pollock D.D."/>
            <person name="Yandell M."/>
            <person name="Calderon D."/>
            <person name="Renjifo C."/>
            <person name="Currier R.B."/>
            <person name="Salgado D."/>
            <person name="Pla D."/>
            <person name="Sanz L."/>
            <person name="Hyder A.S."/>
            <person name="Ribeiro J.M."/>
            <person name="Arntzen J.W."/>
            <person name="van den Thillart G.E."/>
            <person name="Boetzer M."/>
            <person name="Pirovano W."/>
            <person name="Dirks R.P."/>
            <person name="Spaink H.P."/>
            <person name="Duboule D."/>
            <person name="McGlinn E."/>
            <person name="Kini R.M."/>
            <person name="Richardson M.K."/>
        </authorList>
    </citation>
    <scope>NUCLEOTIDE SEQUENCE</scope>
    <source>
        <tissue evidence="12">Blood</tissue>
    </source>
</reference>
<protein>
    <submittedName>
        <fullName evidence="12">ETS-related transcription factor Elf-2</fullName>
    </submittedName>
</protein>
<dbReference type="InterPro" id="IPR036390">
    <property type="entry name" value="WH_DNA-bd_sf"/>
</dbReference>
<feature type="compositionally biased region" description="Polar residues" evidence="10">
    <location>
        <begin position="184"/>
        <end position="194"/>
    </location>
</feature>
<dbReference type="GO" id="GO:0030154">
    <property type="term" value="P:cell differentiation"/>
    <property type="evidence" value="ECO:0007669"/>
    <property type="project" value="TreeGrafter"/>
</dbReference>
<dbReference type="InterPro" id="IPR046328">
    <property type="entry name" value="ETS_fam"/>
</dbReference>
<dbReference type="InterPro" id="IPR036388">
    <property type="entry name" value="WH-like_DNA-bd_sf"/>
</dbReference>
<dbReference type="Proteomes" id="UP000018936">
    <property type="component" value="Unassembled WGS sequence"/>
</dbReference>
<dbReference type="SMART" id="SM00413">
    <property type="entry name" value="ETS"/>
    <property type="match status" value="1"/>
</dbReference>
<evidence type="ECO:0000259" key="11">
    <source>
        <dbReference type="PROSITE" id="PS50061"/>
    </source>
</evidence>
<keyword evidence="8 9" id="KW-0539">Nucleus</keyword>
<keyword evidence="13" id="KW-1185">Reference proteome</keyword>
<dbReference type="PROSITE" id="PS00346">
    <property type="entry name" value="ETS_DOMAIN_2"/>
    <property type="match status" value="1"/>
</dbReference>
<dbReference type="PRINTS" id="PR00454">
    <property type="entry name" value="ETSDOMAIN"/>
</dbReference>
<dbReference type="EMBL" id="AZIM01001431">
    <property type="protein sequence ID" value="ETE66925.1"/>
    <property type="molecule type" value="Genomic_DNA"/>
</dbReference>
<evidence type="ECO:0000256" key="10">
    <source>
        <dbReference type="SAM" id="MobiDB-lite"/>
    </source>
</evidence>
<dbReference type="SUPFAM" id="SSF46785">
    <property type="entry name" value="Winged helix' DNA-binding domain"/>
    <property type="match status" value="1"/>
</dbReference>
<dbReference type="InterPro" id="IPR000418">
    <property type="entry name" value="Ets_dom"/>
</dbReference>
<keyword evidence="6" id="KW-0010">Activator</keyword>
<dbReference type="GO" id="GO:0043565">
    <property type="term" value="F:sequence-specific DNA binding"/>
    <property type="evidence" value="ECO:0007669"/>
    <property type="project" value="InterPro"/>
</dbReference>
<accession>V8NXY8</accession>
<evidence type="ECO:0000256" key="3">
    <source>
        <dbReference type="ARBA" id="ARBA00022553"/>
    </source>
</evidence>
<dbReference type="PROSITE" id="PS50061">
    <property type="entry name" value="ETS_DOMAIN_3"/>
    <property type="match status" value="1"/>
</dbReference>
<evidence type="ECO:0000256" key="1">
    <source>
        <dbReference type="ARBA" id="ARBA00004123"/>
    </source>
</evidence>
<dbReference type="FunFam" id="1.10.10.10:FF:000066">
    <property type="entry name" value="ETS-related transcription factor Elf-2 isoform X1"/>
    <property type="match status" value="1"/>
</dbReference>
<evidence type="ECO:0000256" key="6">
    <source>
        <dbReference type="ARBA" id="ARBA00023159"/>
    </source>
</evidence>
<dbReference type="OrthoDB" id="8196042at2759"/>
<dbReference type="PROSITE" id="PS00345">
    <property type="entry name" value="ETS_DOMAIN_1"/>
    <property type="match status" value="1"/>
</dbReference>
<keyword evidence="7" id="KW-0804">Transcription</keyword>
<keyword evidence="4" id="KW-0805">Transcription regulation</keyword>
<feature type="domain" description="ETS" evidence="11">
    <location>
        <begin position="210"/>
        <end position="292"/>
    </location>
</feature>
<keyword evidence="3" id="KW-0597">Phosphoprotein</keyword>
<proteinExistence type="inferred from homology"/>
<sequence length="418" mass="46322">MTSAVVHNGSSSLEFDSNGVQIQGKENEPVSEYPAVIVEPVPCARVEQGYAAQIFVYDDETYLLQDVAEEQEIETETVKTVEASVHGSNVHCSDKTIEAAEALLHMESPTCLRDARSPVEVFVPPCVSTPEFIHAAMRPDVITETVVEVSTEESEPMDASPSRTSPEIHEPMKKKKAGRKPKSQVPSTISNSSPDLGIKKKPREGKGNTTYLWEFLLDLLQDKNTCPRYIKWTQREKGIFKLVDSKAVSKLWGKHKNKPDMNYETMGRALRYYYQRGILAKVEGQRLVYQFKEMPKNIVVIDDKSECGNEDLSMSTDEKSLERVSLSAENLIKTASSARTGKSTSQLTCTRSEKPVARNCSGGYASACCNDISGTENINCCSAVSKCRVTIDYQHKSNNSNNPKGSNPNNPYNDAIIC</sequence>
<dbReference type="GO" id="GO:0045893">
    <property type="term" value="P:positive regulation of DNA-templated transcription"/>
    <property type="evidence" value="ECO:0007669"/>
    <property type="project" value="UniProtKB-ARBA"/>
</dbReference>
<evidence type="ECO:0000256" key="9">
    <source>
        <dbReference type="RuleBase" id="RU004019"/>
    </source>
</evidence>